<gene>
    <name evidence="2" type="ORF">H3H32_15445</name>
</gene>
<keyword evidence="3" id="KW-1185">Reference proteome</keyword>
<dbReference type="EMBL" id="CP059732">
    <property type="protein sequence ID" value="QMW06178.1"/>
    <property type="molecule type" value="Genomic_DNA"/>
</dbReference>
<dbReference type="AlphaFoldDB" id="A0A7G5H4Y6"/>
<evidence type="ECO:0000313" key="3">
    <source>
        <dbReference type="Proteomes" id="UP000515369"/>
    </source>
</evidence>
<dbReference type="RefSeq" id="WP_182463550.1">
    <property type="nucleotide sequence ID" value="NZ_CP059732.1"/>
</dbReference>
<sequence length="96" mass="10499">MITQNTRLTGILLTATTLLLIPFIAMQFTNEVNWSPFDFIVAGVLLFGTGLMCELVLRTVTKKEYRIALCVVILVALVLIWIELAVGIFGSPIAGS</sequence>
<evidence type="ECO:0000256" key="1">
    <source>
        <dbReference type="SAM" id="Phobius"/>
    </source>
</evidence>
<keyword evidence="1" id="KW-0472">Membrane</keyword>
<protein>
    <submittedName>
        <fullName evidence="2">Uncharacterized protein</fullName>
    </submittedName>
</protein>
<accession>A0A7G5H4Y6</accession>
<feature type="transmembrane region" description="Helical" evidence="1">
    <location>
        <begin position="69"/>
        <end position="90"/>
    </location>
</feature>
<evidence type="ECO:0000313" key="2">
    <source>
        <dbReference type="EMBL" id="QMW06178.1"/>
    </source>
</evidence>
<organism evidence="2 3">
    <name type="scientific">Spirosoma foliorum</name>
    <dbReference type="NCBI Taxonomy" id="2710596"/>
    <lineage>
        <taxon>Bacteria</taxon>
        <taxon>Pseudomonadati</taxon>
        <taxon>Bacteroidota</taxon>
        <taxon>Cytophagia</taxon>
        <taxon>Cytophagales</taxon>
        <taxon>Cytophagaceae</taxon>
        <taxon>Spirosoma</taxon>
    </lineage>
</organism>
<dbReference type="Proteomes" id="UP000515369">
    <property type="component" value="Chromosome"/>
</dbReference>
<feature type="transmembrane region" description="Helical" evidence="1">
    <location>
        <begin position="37"/>
        <end position="57"/>
    </location>
</feature>
<proteinExistence type="predicted"/>
<reference evidence="2 3" key="1">
    <citation type="submission" date="2020-07" db="EMBL/GenBank/DDBJ databases">
        <title>Spirosoma foliorum sp. nov., isolated from the leaves on the Nejang mountain Korea, Republic of.</title>
        <authorList>
            <person name="Ho H."/>
            <person name="Lee Y.-J."/>
            <person name="Nurcahyanto D.-A."/>
            <person name="Kim S.-G."/>
        </authorList>
    </citation>
    <scope>NUCLEOTIDE SEQUENCE [LARGE SCALE GENOMIC DNA]</scope>
    <source>
        <strain evidence="2 3">PL0136</strain>
    </source>
</reference>
<name>A0A7G5H4Y6_9BACT</name>
<keyword evidence="1" id="KW-1133">Transmembrane helix</keyword>
<dbReference type="KEGG" id="sfol:H3H32_15445"/>
<keyword evidence="1" id="KW-0812">Transmembrane</keyword>